<dbReference type="Pfam" id="PF13483">
    <property type="entry name" value="Lactamase_B_3"/>
    <property type="match status" value="1"/>
</dbReference>
<dbReference type="GO" id="GO:0016787">
    <property type="term" value="F:hydrolase activity"/>
    <property type="evidence" value="ECO:0007669"/>
    <property type="project" value="UniProtKB-KW"/>
</dbReference>
<evidence type="ECO:0000313" key="2">
    <source>
        <dbReference type="EMBL" id="GEL48792.1"/>
    </source>
</evidence>
<dbReference type="OrthoDB" id="3190691at2"/>
<evidence type="ECO:0000313" key="3">
    <source>
        <dbReference type="EMBL" id="MBB5475151.1"/>
    </source>
</evidence>
<protein>
    <submittedName>
        <fullName evidence="3">L-ascorbate metabolism protein UlaG (Beta-lactamase superfamily)</fullName>
    </submittedName>
    <submittedName>
        <fullName evidence="2">MBL fold metallo-hydrolase</fullName>
    </submittedName>
</protein>
<evidence type="ECO:0000313" key="4">
    <source>
        <dbReference type="Proteomes" id="UP000321723"/>
    </source>
</evidence>
<comment type="caution">
    <text evidence="2">The sequence shown here is derived from an EMBL/GenBank/DDBJ whole genome shotgun (WGS) entry which is preliminary data.</text>
</comment>
<evidence type="ECO:0000259" key="1">
    <source>
        <dbReference type="SMART" id="SM00849"/>
    </source>
</evidence>
<dbReference type="PANTHER" id="PTHR43546">
    <property type="entry name" value="UPF0173 METAL-DEPENDENT HYDROLASE MJ1163-RELATED"/>
    <property type="match status" value="1"/>
</dbReference>
<sequence length="219" mass="22983">MSTTITHWGHACVRLERDGRRLVLDPGAFGDPAVLDDADAVLVTHEHIDHVDPARLVAALAARPHLEVWAPAVVVDLLAEAGAPRERLHAAADGDAFTAAGFAVRALGEQHAVVHPDLPGAANVAYLVDDAVLHPGDSLTPPPAGTSVDLLLVPVAGPWLKLSEAIDYVRAVRPRVAAPVHDAILSDRGRALADRLVGGLGGAGEYRRIVAGEPYTLSR</sequence>
<reference evidence="3 5" key="2">
    <citation type="submission" date="2020-08" db="EMBL/GenBank/DDBJ databases">
        <title>Sequencing the genomes of 1000 actinobacteria strains.</title>
        <authorList>
            <person name="Klenk H.-P."/>
        </authorList>
    </citation>
    <scope>NUCLEOTIDE SEQUENCE [LARGE SCALE GENOMIC DNA]</scope>
    <source>
        <strain evidence="3 5">DSM 9581</strain>
    </source>
</reference>
<reference evidence="2 4" key="1">
    <citation type="submission" date="2019-07" db="EMBL/GenBank/DDBJ databases">
        <title>Whole genome shotgun sequence of Cellulomonas hominis NBRC 16055.</title>
        <authorList>
            <person name="Hosoyama A."/>
            <person name="Uohara A."/>
            <person name="Ohji S."/>
            <person name="Ichikawa N."/>
        </authorList>
    </citation>
    <scope>NUCLEOTIDE SEQUENCE [LARGE SCALE GENOMIC DNA]</scope>
    <source>
        <strain evidence="2 4">NBRC 16055</strain>
    </source>
</reference>
<dbReference type="InterPro" id="IPR001279">
    <property type="entry name" value="Metallo-B-lactamas"/>
</dbReference>
<dbReference type="Proteomes" id="UP000321723">
    <property type="component" value="Unassembled WGS sequence"/>
</dbReference>
<name>A0A511FHV2_9CELL</name>
<feature type="domain" description="Metallo-beta-lactamase" evidence="1">
    <location>
        <begin position="9"/>
        <end position="181"/>
    </location>
</feature>
<gene>
    <name evidence="2" type="ORF">CHO01_39080</name>
    <name evidence="3" type="ORF">HNR08_003887</name>
</gene>
<dbReference type="Gene3D" id="3.60.15.10">
    <property type="entry name" value="Ribonuclease Z/Hydroxyacylglutathione hydrolase-like"/>
    <property type="match status" value="1"/>
</dbReference>
<dbReference type="InterPro" id="IPR036866">
    <property type="entry name" value="RibonucZ/Hydroxyglut_hydro"/>
</dbReference>
<dbReference type="AlphaFoldDB" id="A0A511FHV2"/>
<evidence type="ECO:0000313" key="5">
    <source>
        <dbReference type="Proteomes" id="UP000564629"/>
    </source>
</evidence>
<dbReference type="RefSeq" id="WP_146840785.1">
    <property type="nucleotide sequence ID" value="NZ_BJVQ01000110.1"/>
</dbReference>
<dbReference type="EMBL" id="JACHDN010000001">
    <property type="protein sequence ID" value="MBB5475151.1"/>
    <property type="molecule type" value="Genomic_DNA"/>
</dbReference>
<proteinExistence type="predicted"/>
<dbReference type="InterPro" id="IPR050114">
    <property type="entry name" value="UPF0173_UPF0282_UlaG_hydrolase"/>
</dbReference>
<dbReference type="Proteomes" id="UP000564629">
    <property type="component" value="Unassembled WGS sequence"/>
</dbReference>
<organism evidence="2 4">
    <name type="scientific">Cellulomonas hominis</name>
    <dbReference type="NCBI Taxonomy" id="156981"/>
    <lineage>
        <taxon>Bacteria</taxon>
        <taxon>Bacillati</taxon>
        <taxon>Actinomycetota</taxon>
        <taxon>Actinomycetes</taxon>
        <taxon>Micrococcales</taxon>
        <taxon>Cellulomonadaceae</taxon>
        <taxon>Cellulomonas</taxon>
    </lineage>
</organism>
<keyword evidence="2" id="KW-0378">Hydrolase</keyword>
<dbReference type="SUPFAM" id="SSF56281">
    <property type="entry name" value="Metallo-hydrolase/oxidoreductase"/>
    <property type="match status" value="1"/>
</dbReference>
<keyword evidence="4" id="KW-1185">Reference proteome</keyword>
<dbReference type="EMBL" id="BJVQ01000110">
    <property type="protein sequence ID" value="GEL48792.1"/>
    <property type="molecule type" value="Genomic_DNA"/>
</dbReference>
<dbReference type="SMART" id="SM00849">
    <property type="entry name" value="Lactamase_B"/>
    <property type="match status" value="1"/>
</dbReference>
<accession>A0A511FHV2</accession>
<dbReference type="PANTHER" id="PTHR43546:SF3">
    <property type="entry name" value="UPF0173 METAL-DEPENDENT HYDROLASE MJ1163"/>
    <property type="match status" value="1"/>
</dbReference>